<feature type="transmembrane region" description="Helical" evidence="1">
    <location>
        <begin position="59"/>
        <end position="80"/>
    </location>
</feature>
<dbReference type="EMBL" id="WTYU01000002">
    <property type="protein sequence ID" value="MXP14989.1"/>
    <property type="molecule type" value="Genomic_DNA"/>
</dbReference>
<comment type="caution">
    <text evidence="2">The sequence shown here is derived from an EMBL/GenBank/DDBJ whole genome shotgun (WGS) entry which is preliminary data.</text>
</comment>
<dbReference type="Proteomes" id="UP000473531">
    <property type="component" value="Unassembled WGS sequence"/>
</dbReference>
<gene>
    <name evidence="2" type="ORF">GRI44_09545</name>
</gene>
<keyword evidence="1" id="KW-1133">Transmembrane helix</keyword>
<feature type="transmembrane region" description="Helical" evidence="1">
    <location>
        <begin position="106"/>
        <end position="127"/>
    </location>
</feature>
<reference evidence="2 3" key="1">
    <citation type="submission" date="2019-12" db="EMBL/GenBank/DDBJ databases">
        <title>Genomic-based taxomic classification of the family Erythrobacteraceae.</title>
        <authorList>
            <person name="Xu L."/>
        </authorList>
    </citation>
    <scope>NUCLEOTIDE SEQUENCE [LARGE SCALE GENOMIC DNA]</scope>
    <source>
        <strain evidence="2 3">KCTC 52259</strain>
    </source>
</reference>
<evidence type="ECO:0000256" key="1">
    <source>
        <dbReference type="SAM" id="Phobius"/>
    </source>
</evidence>
<keyword evidence="1" id="KW-0812">Transmembrane</keyword>
<evidence type="ECO:0000313" key="3">
    <source>
        <dbReference type="Proteomes" id="UP000473531"/>
    </source>
</evidence>
<accession>A0A6L7GGF0</accession>
<proteinExistence type="predicted"/>
<dbReference type="OrthoDB" id="7450715at2"/>
<keyword evidence="1" id="KW-0472">Membrane</keyword>
<dbReference type="AlphaFoldDB" id="A0A6L7GGF0"/>
<feature type="transmembrane region" description="Helical" evidence="1">
    <location>
        <begin position="34"/>
        <end position="53"/>
    </location>
</feature>
<evidence type="ECO:0000313" key="2">
    <source>
        <dbReference type="EMBL" id="MXP14989.1"/>
    </source>
</evidence>
<organism evidence="2 3">
    <name type="scientific">Allopontixanthobacter confluentis</name>
    <dbReference type="NCBI Taxonomy" id="1849021"/>
    <lineage>
        <taxon>Bacteria</taxon>
        <taxon>Pseudomonadati</taxon>
        <taxon>Pseudomonadota</taxon>
        <taxon>Alphaproteobacteria</taxon>
        <taxon>Sphingomonadales</taxon>
        <taxon>Erythrobacteraceae</taxon>
        <taxon>Allopontixanthobacter</taxon>
    </lineage>
</organism>
<protein>
    <submittedName>
        <fullName evidence="2">Uncharacterized protein</fullName>
    </submittedName>
</protein>
<sequence>MVKALDGVAHRQADGPAAKRTRSLDWRRGMSDNVAYALLIYTGLQIFVTVGAMEQGGSSILPYFALVVLVVGIIPACRFFEHRWMGLSDEQAADPARSGAYRRDQLGLWLLAIGLPFALTGFFNTVFAG</sequence>
<name>A0A6L7GGF0_9SPHN</name>
<dbReference type="RefSeq" id="WP_160601578.1">
    <property type="nucleotide sequence ID" value="NZ_WTYU01000002.1"/>
</dbReference>
<keyword evidence="3" id="KW-1185">Reference proteome</keyword>